<keyword evidence="2" id="KW-1185">Reference proteome</keyword>
<dbReference type="AlphaFoldDB" id="A0A232EMP3"/>
<evidence type="ECO:0000313" key="1">
    <source>
        <dbReference type="EMBL" id="OXU19582.1"/>
    </source>
</evidence>
<evidence type="ECO:0000313" key="2">
    <source>
        <dbReference type="Proteomes" id="UP000215335"/>
    </source>
</evidence>
<dbReference type="EMBL" id="NNAY01003344">
    <property type="protein sequence ID" value="OXU19582.1"/>
    <property type="molecule type" value="Genomic_DNA"/>
</dbReference>
<comment type="caution">
    <text evidence="1">The sequence shown here is derived from an EMBL/GenBank/DDBJ whole genome shotgun (WGS) entry which is preliminary data.</text>
</comment>
<organism evidence="1 2">
    <name type="scientific">Trichomalopsis sarcophagae</name>
    <dbReference type="NCBI Taxonomy" id="543379"/>
    <lineage>
        <taxon>Eukaryota</taxon>
        <taxon>Metazoa</taxon>
        <taxon>Ecdysozoa</taxon>
        <taxon>Arthropoda</taxon>
        <taxon>Hexapoda</taxon>
        <taxon>Insecta</taxon>
        <taxon>Pterygota</taxon>
        <taxon>Neoptera</taxon>
        <taxon>Endopterygota</taxon>
        <taxon>Hymenoptera</taxon>
        <taxon>Apocrita</taxon>
        <taxon>Proctotrupomorpha</taxon>
        <taxon>Chalcidoidea</taxon>
        <taxon>Pteromalidae</taxon>
        <taxon>Pteromalinae</taxon>
        <taxon>Trichomalopsis</taxon>
    </lineage>
</organism>
<dbReference type="OrthoDB" id="5920040at2759"/>
<dbReference type="Proteomes" id="UP000215335">
    <property type="component" value="Unassembled WGS sequence"/>
</dbReference>
<name>A0A232EMP3_9HYME</name>
<dbReference type="PANTHER" id="PTHR47331">
    <property type="entry name" value="PHD-TYPE DOMAIN-CONTAINING PROTEIN"/>
    <property type="match status" value="1"/>
</dbReference>
<sequence length="298" mass="33450">MWAIAPCLNCLRKAHHNNLCPSRNRCRHCNQKHHTVLHQDVAQPSPSPQGEPMLIDMARVLLRSKTGHSGSFRALINPASEGSFIAAPDYATLGPVNCILGAYLYPALIQEGLRQGPPIMPIAQKTKLGWIIIGPTTACTTNATTSLRLFWKIEEVPTQLVLTEEKVECERLFQDTHYRDQQGRYVVRLPFKSEPTLPDYRVVAVSHLLSLELAQEYRKFLCEYEEMGHMERNPESMVGSEGMEHDKWSANDPTLLEGIESTTSTSVRSFDVDEVVSTLGLQWSPSFTRSNAPSPRLP</sequence>
<evidence type="ECO:0008006" key="3">
    <source>
        <dbReference type="Google" id="ProtNLM"/>
    </source>
</evidence>
<protein>
    <recommendedName>
        <fullName evidence="3">Peptidase aspartic putative domain-containing protein</fullName>
    </recommendedName>
</protein>
<reference evidence="1 2" key="1">
    <citation type="journal article" date="2017" name="Curr. Biol.">
        <title>The Evolution of Venom by Co-option of Single-Copy Genes.</title>
        <authorList>
            <person name="Martinson E.O."/>
            <person name="Mrinalini"/>
            <person name="Kelkar Y.D."/>
            <person name="Chang C.H."/>
            <person name="Werren J.H."/>
        </authorList>
    </citation>
    <scope>NUCLEOTIDE SEQUENCE [LARGE SCALE GENOMIC DNA]</scope>
    <source>
        <strain evidence="1 2">Alberta</strain>
        <tissue evidence="1">Whole body</tissue>
    </source>
</reference>
<proteinExistence type="predicted"/>
<dbReference type="STRING" id="543379.A0A232EMP3"/>
<gene>
    <name evidence="1" type="ORF">TSAR_001802</name>
</gene>
<accession>A0A232EMP3</accession>
<dbReference type="PANTHER" id="PTHR47331:SF5">
    <property type="entry name" value="RIBONUCLEASE H"/>
    <property type="match status" value="1"/>
</dbReference>